<dbReference type="Pfam" id="PF10441">
    <property type="entry name" value="Urb2"/>
    <property type="match status" value="1"/>
</dbReference>
<evidence type="ECO:0000313" key="3">
    <source>
        <dbReference type="Proteomes" id="UP000014074"/>
    </source>
</evidence>
<dbReference type="InterPro" id="IPR052609">
    <property type="entry name" value="Ribosome_Biogenesis_Reg"/>
</dbReference>
<dbReference type="KEGG" id="tmn:UCRPA7_5309"/>
<gene>
    <name evidence="2" type="ORF">UCRPA7_5309</name>
</gene>
<dbReference type="RefSeq" id="XP_007916047.1">
    <property type="nucleotide sequence ID" value="XM_007917856.1"/>
</dbReference>
<dbReference type="Proteomes" id="UP000014074">
    <property type="component" value="Unassembled WGS sequence"/>
</dbReference>
<dbReference type="PANTHER" id="PTHR15682:SF2">
    <property type="entry name" value="UNHEALTHY RIBOSOME BIOGENESIS PROTEIN 2 HOMOLOG"/>
    <property type="match status" value="1"/>
</dbReference>
<evidence type="ECO:0000259" key="1">
    <source>
        <dbReference type="Pfam" id="PF10441"/>
    </source>
</evidence>
<dbReference type="eggNOG" id="ENOG502QTEB">
    <property type="taxonomic scope" value="Eukaryota"/>
</dbReference>
<dbReference type="GO" id="GO:0042254">
    <property type="term" value="P:ribosome biogenesis"/>
    <property type="evidence" value="ECO:0007669"/>
    <property type="project" value="TreeGrafter"/>
</dbReference>
<keyword evidence="3" id="KW-1185">Reference proteome</keyword>
<protein>
    <submittedName>
        <fullName evidence="2">Putative urb2 npa2 family protein</fullName>
    </submittedName>
</protein>
<proteinExistence type="predicted"/>
<dbReference type="HOGENOM" id="CLU_523969_0_0_1"/>
<name>R8BIU1_PHAM7</name>
<sequence length="520" mass="58033">MHRPTFYENMKFIDLVDIGNVLMAASLGVGHLSAAYEVLRLFTEYAELTLREREYLAEAAEVIASWSARSISSSNTIRLLLSSAMTTALEQSSNYRSSKQAPIDLEAVRQSLSVEAKVFLRDIHLGGMSKAVALINLEELNAVTSLAIQEQIQPDLEDLGNVAEKFCTQGLKAGWKLKTLLVNHFKQHLPLALAVQLEKTDGLQEHFPPESHVDPTFETDRNDILEYINTAIDGLDNTGQLQQLRDLLSGLPTDSMPLGKLLAVHRLVDIQSGPDTLVSSRIDNFDLATAHSILSRHLLQATTEPDFALTAQIMHTLLDKRASAMSQWNIEVTLSTVSTICEQSATDTKYSRKGYILLCQLVEIIIKRHRLRLEGHFHLLISVLQSLLIDLLSRKPADPKAISRRDDAKSYSRLLTLVCEPTVASVTRSQPSSLDSATDAAKRLAGQHMYLVLMLYIKLQLEKSVSHDVQEALEPGIYSILDISPTEIRRIMNDAMDGSGRAIFRELYKQYLKFGKWSGI</sequence>
<dbReference type="InterPro" id="IPR018849">
    <property type="entry name" value="Urb2/Npa2_C"/>
</dbReference>
<dbReference type="GeneID" id="19325850"/>
<evidence type="ECO:0000313" key="2">
    <source>
        <dbReference type="EMBL" id="EON99162.1"/>
    </source>
</evidence>
<dbReference type="OrthoDB" id="160374at2759"/>
<accession>R8BIU1</accession>
<dbReference type="PANTHER" id="PTHR15682">
    <property type="entry name" value="UNHEALTHY RIBOSOME BIOGENESIS PROTEIN 2 HOMOLOG"/>
    <property type="match status" value="1"/>
</dbReference>
<dbReference type="EMBL" id="KB933177">
    <property type="protein sequence ID" value="EON99162.1"/>
    <property type="molecule type" value="Genomic_DNA"/>
</dbReference>
<organism evidence="2 3">
    <name type="scientific">Phaeoacremonium minimum (strain UCR-PA7)</name>
    <name type="common">Esca disease fungus</name>
    <name type="synonym">Togninia minima</name>
    <dbReference type="NCBI Taxonomy" id="1286976"/>
    <lineage>
        <taxon>Eukaryota</taxon>
        <taxon>Fungi</taxon>
        <taxon>Dikarya</taxon>
        <taxon>Ascomycota</taxon>
        <taxon>Pezizomycotina</taxon>
        <taxon>Sordariomycetes</taxon>
        <taxon>Sordariomycetidae</taxon>
        <taxon>Togniniales</taxon>
        <taxon>Togniniaceae</taxon>
        <taxon>Phaeoacremonium</taxon>
    </lineage>
</organism>
<dbReference type="GO" id="GO:0005730">
    <property type="term" value="C:nucleolus"/>
    <property type="evidence" value="ECO:0007669"/>
    <property type="project" value="TreeGrafter"/>
</dbReference>
<reference evidence="3" key="1">
    <citation type="journal article" date="2013" name="Genome Announc.">
        <title>Draft genome sequence of the ascomycete Phaeoacremonium aleophilum strain UCR-PA7, a causal agent of the esca disease complex in grapevines.</title>
        <authorList>
            <person name="Blanco-Ulate B."/>
            <person name="Rolshausen P."/>
            <person name="Cantu D."/>
        </authorList>
    </citation>
    <scope>NUCLEOTIDE SEQUENCE [LARGE SCALE GENOMIC DNA]</scope>
    <source>
        <strain evidence="3">UCR-PA7</strain>
    </source>
</reference>
<dbReference type="AlphaFoldDB" id="R8BIU1"/>
<feature type="domain" description="Nucleolar 27S pre-rRNA processing Urb2/Npa2 C-terminal" evidence="1">
    <location>
        <begin position="310"/>
        <end position="519"/>
    </location>
</feature>